<dbReference type="InterPro" id="IPR050196">
    <property type="entry name" value="Cytochrome_P450_Monoox"/>
</dbReference>
<dbReference type="GO" id="GO:0005783">
    <property type="term" value="C:endoplasmic reticulum"/>
    <property type="evidence" value="ECO:0007669"/>
    <property type="project" value="TreeGrafter"/>
</dbReference>
<keyword evidence="9" id="KW-0472">Membrane</keyword>
<dbReference type="Ensembl" id="ENSCJPT00005032193.1">
    <property type="protein sequence ID" value="ENSCJPP00005023496.1"/>
    <property type="gene ID" value="ENSCJPG00005018628.1"/>
</dbReference>
<dbReference type="GO" id="GO:0016020">
    <property type="term" value="C:membrane"/>
    <property type="evidence" value="ECO:0007669"/>
    <property type="project" value="UniProtKB-SubCell"/>
</dbReference>
<keyword evidence="6 14" id="KW-0560">Oxidoreductase</keyword>
<dbReference type="InterPro" id="IPR036396">
    <property type="entry name" value="Cyt_P450_sf"/>
</dbReference>
<dbReference type="AlphaFoldDB" id="A0A8C2U553"/>
<evidence type="ECO:0000256" key="5">
    <source>
        <dbReference type="ARBA" id="ARBA00022723"/>
    </source>
</evidence>
<evidence type="ECO:0000256" key="6">
    <source>
        <dbReference type="ARBA" id="ARBA00023002"/>
    </source>
</evidence>
<dbReference type="GO" id="GO:0032355">
    <property type="term" value="P:response to estradiol"/>
    <property type="evidence" value="ECO:0007669"/>
    <property type="project" value="TreeGrafter"/>
</dbReference>
<dbReference type="GO" id="GO:0070330">
    <property type="term" value="F:aromatase activity"/>
    <property type="evidence" value="ECO:0007669"/>
    <property type="project" value="UniProtKB-EC"/>
</dbReference>
<evidence type="ECO:0000256" key="7">
    <source>
        <dbReference type="ARBA" id="ARBA00023004"/>
    </source>
</evidence>
<dbReference type="PANTHER" id="PTHR24291:SF43">
    <property type="entry name" value="AROMATASE"/>
    <property type="match status" value="1"/>
</dbReference>
<keyword evidence="5 13" id="KW-0479">Metal-binding</keyword>
<comment type="cofactor">
    <cofactor evidence="1 13">
        <name>heme</name>
        <dbReference type="ChEBI" id="CHEBI:30413"/>
    </cofactor>
</comment>
<dbReference type="Proteomes" id="UP000694412">
    <property type="component" value="Chromosome 10"/>
</dbReference>
<dbReference type="PROSITE" id="PS00086">
    <property type="entry name" value="CYTOCHROME_P450"/>
    <property type="match status" value="1"/>
</dbReference>
<keyword evidence="16" id="KW-1185">Reference proteome</keyword>
<evidence type="ECO:0000313" key="15">
    <source>
        <dbReference type="Ensembl" id="ENSCJPP00005023496.1"/>
    </source>
</evidence>
<dbReference type="GO" id="GO:0005506">
    <property type="term" value="F:iron ion binding"/>
    <property type="evidence" value="ECO:0007669"/>
    <property type="project" value="InterPro"/>
</dbReference>
<evidence type="ECO:0000256" key="4">
    <source>
        <dbReference type="ARBA" id="ARBA00022617"/>
    </source>
</evidence>
<dbReference type="InterPro" id="IPR002401">
    <property type="entry name" value="Cyt_P450_E_grp-I"/>
</dbReference>
<organism evidence="15 16">
    <name type="scientific">Coturnix japonica</name>
    <name type="common">Japanese quail</name>
    <name type="synonym">Coturnix coturnix japonica</name>
    <dbReference type="NCBI Taxonomy" id="93934"/>
    <lineage>
        <taxon>Eukaryota</taxon>
        <taxon>Metazoa</taxon>
        <taxon>Chordata</taxon>
        <taxon>Craniata</taxon>
        <taxon>Vertebrata</taxon>
        <taxon>Euteleostomi</taxon>
        <taxon>Archelosauria</taxon>
        <taxon>Archosauria</taxon>
        <taxon>Dinosauria</taxon>
        <taxon>Saurischia</taxon>
        <taxon>Theropoda</taxon>
        <taxon>Coelurosauria</taxon>
        <taxon>Aves</taxon>
        <taxon>Neognathae</taxon>
        <taxon>Galloanserae</taxon>
        <taxon>Galliformes</taxon>
        <taxon>Phasianidae</taxon>
        <taxon>Perdicinae</taxon>
        <taxon>Coturnix</taxon>
    </lineage>
</organism>
<comment type="similarity">
    <text evidence="3 14">Belongs to the cytochrome P450 family.</text>
</comment>
<dbReference type="PRINTS" id="PR00463">
    <property type="entry name" value="EP450I"/>
</dbReference>
<evidence type="ECO:0000256" key="1">
    <source>
        <dbReference type="ARBA" id="ARBA00001971"/>
    </source>
</evidence>
<dbReference type="EC" id="1.14.14.14" evidence="10"/>
<dbReference type="Gene3D" id="1.10.630.10">
    <property type="entry name" value="Cytochrome P450"/>
    <property type="match status" value="1"/>
</dbReference>
<evidence type="ECO:0000313" key="16">
    <source>
        <dbReference type="Proteomes" id="UP000694412"/>
    </source>
</evidence>
<reference evidence="15" key="2">
    <citation type="submission" date="2025-08" db="UniProtKB">
        <authorList>
            <consortium name="Ensembl"/>
        </authorList>
    </citation>
    <scope>IDENTIFICATION</scope>
</reference>
<reference evidence="15" key="1">
    <citation type="submission" date="2015-11" db="EMBL/GenBank/DDBJ databases">
        <authorList>
            <consortium name="International Coturnix japonica Genome Analysis Consortium"/>
            <person name="Warren W."/>
            <person name="Burt D.W."/>
            <person name="Antin P.B."/>
            <person name="Lanford R."/>
            <person name="Gros J."/>
            <person name="Wilson R.K."/>
        </authorList>
    </citation>
    <scope>NUCLEOTIDE SEQUENCE [LARGE SCALE GENOMIC DNA]</scope>
</reference>
<evidence type="ECO:0000256" key="8">
    <source>
        <dbReference type="ARBA" id="ARBA00023033"/>
    </source>
</evidence>
<evidence type="ECO:0000256" key="3">
    <source>
        <dbReference type="ARBA" id="ARBA00010617"/>
    </source>
</evidence>
<dbReference type="InterPro" id="IPR001128">
    <property type="entry name" value="Cyt_P450"/>
</dbReference>
<keyword evidence="4 13" id="KW-0349">Heme</keyword>
<dbReference type="InterPro" id="IPR017972">
    <property type="entry name" value="Cyt_P450_CS"/>
</dbReference>
<evidence type="ECO:0000256" key="2">
    <source>
        <dbReference type="ARBA" id="ARBA00004370"/>
    </source>
</evidence>
<protein>
    <recommendedName>
        <fullName evidence="10">aromatase</fullName>
        <ecNumber evidence="10">1.14.14.14</ecNumber>
    </recommendedName>
    <alternativeName>
        <fullName evidence="12">Cytochrome P-450AROM</fullName>
    </alternativeName>
    <alternativeName>
        <fullName evidence="11">Estrogen synthase</fullName>
    </alternativeName>
</protein>
<evidence type="ECO:0000256" key="10">
    <source>
        <dbReference type="ARBA" id="ARBA00038885"/>
    </source>
</evidence>
<evidence type="ECO:0000256" key="9">
    <source>
        <dbReference type="ARBA" id="ARBA00023136"/>
    </source>
</evidence>
<keyword evidence="7 13" id="KW-0408">Iron</keyword>
<dbReference type="GO" id="GO:0020037">
    <property type="term" value="F:heme binding"/>
    <property type="evidence" value="ECO:0007669"/>
    <property type="project" value="InterPro"/>
</dbReference>
<evidence type="ECO:0000256" key="11">
    <source>
        <dbReference type="ARBA" id="ARBA00042499"/>
    </source>
</evidence>
<dbReference type="PRINTS" id="PR00385">
    <property type="entry name" value="P450"/>
</dbReference>
<evidence type="ECO:0000256" key="13">
    <source>
        <dbReference type="PIRSR" id="PIRSR602401-1"/>
    </source>
</evidence>
<dbReference type="GO" id="GO:0008585">
    <property type="term" value="P:female gonad development"/>
    <property type="evidence" value="ECO:0007669"/>
    <property type="project" value="TreeGrafter"/>
</dbReference>
<accession>A0A8C2U553</accession>
<dbReference type="GeneTree" id="ENSGT00840000129915"/>
<dbReference type="PANTHER" id="PTHR24291">
    <property type="entry name" value="CYTOCHROME P450 FAMILY 4"/>
    <property type="match status" value="1"/>
</dbReference>
<reference evidence="15" key="3">
    <citation type="submission" date="2025-09" db="UniProtKB">
        <authorList>
            <consortium name="Ensembl"/>
        </authorList>
    </citation>
    <scope>IDENTIFICATION</scope>
</reference>
<feature type="binding site" description="axial binding residue" evidence="13">
    <location>
        <position position="218"/>
    </location>
    <ligand>
        <name>heme</name>
        <dbReference type="ChEBI" id="CHEBI:30413"/>
    </ligand>
    <ligandPart>
        <name>Fe</name>
        <dbReference type="ChEBI" id="CHEBI:18248"/>
    </ligandPart>
</feature>
<dbReference type="Pfam" id="PF00067">
    <property type="entry name" value="p450"/>
    <property type="match status" value="1"/>
</dbReference>
<keyword evidence="8 14" id="KW-0503">Monooxygenase</keyword>
<proteinExistence type="inferred from homology"/>
<evidence type="ECO:0000256" key="14">
    <source>
        <dbReference type="RuleBase" id="RU000461"/>
    </source>
</evidence>
<name>A0A8C2U553_COTJA</name>
<sequence>YFDAWQALLLKPDIFFKISWLCKKYEEAAKDLKGAMEILIEQKRQKLSTVEKLDEHMDFASQLIFAQNRGDLTAENVNQCVLEMMIAAPDTLSVTLFIMLILIAEHPTVEEKMMREIETVMGDRDVQSDDMPNLKIVENFIYESMRYQPVVDLIMRKALQDDVIDGYPVKKGTNIILNIGRMHKLEFFPKPNEFSLENFEKNVPSRYFQPFGFGPRGCVGKFIAMVMMKA</sequence>
<comment type="subcellular location">
    <subcellularLocation>
        <location evidence="2">Membrane</location>
    </subcellularLocation>
</comment>
<evidence type="ECO:0000256" key="12">
    <source>
        <dbReference type="ARBA" id="ARBA00043174"/>
    </source>
</evidence>
<dbReference type="SUPFAM" id="SSF48264">
    <property type="entry name" value="Cytochrome P450"/>
    <property type="match status" value="1"/>
</dbReference>